<comment type="subcellular location">
    <subcellularLocation>
        <location evidence="1">Membrane</location>
        <topology evidence="1">Multi-pass membrane protein</topology>
    </subcellularLocation>
</comment>
<feature type="transmembrane region" description="Helical" evidence="5">
    <location>
        <begin position="197"/>
        <end position="221"/>
    </location>
</feature>
<organism evidence="7 8">
    <name type="scientific">Dreissena polymorpha</name>
    <name type="common">Zebra mussel</name>
    <name type="synonym">Mytilus polymorpha</name>
    <dbReference type="NCBI Taxonomy" id="45954"/>
    <lineage>
        <taxon>Eukaryota</taxon>
        <taxon>Metazoa</taxon>
        <taxon>Spiralia</taxon>
        <taxon>Lophotrochozoa</taxon>
        <taxon>Mollusca</taxon>
        <taxon>Bivalvia</taxon>
        <taxon>Autobranchia</taxon>
        <taxon>Heteroconchia</taxon>
        <taxon>Euheterodonta</taxon>
        <taxon>Imparidentia</taxon>
        <taxon>Neoheterodontei</taxon>
        <taxon>Myida</taxon>
        <taxon>Dreissenoidea</taxon>
        <taxon>Dreissenidae</taxon>
        <taxon>Dreissena</taxon>
    </lineage>
</organism>
<evidence type="ECO:0000256" key="5">
    <source>
        <dbReference type="SAM" id="Phobius"/>
    </source>
</evidence>
<feature type="transmembrane region" description="Helical" evidence="5">
    <location>
        <begin position="345"/>
        <end position="366"/>
    </location>
</feature>
<feature type="transmembrane region" description="Helical" evidence="5">
    <location>
        <begin position="146"/>
        <end position="164"/>
    </location>
</feature>
<dbReference type="InterPro" id="IPR005828">
    <property type="entry name" value="MFS_sugar_transport-like"/>
</dbReference>
<feature type="transmembrane region" description="Helical" evidence="5">
    <location>
        <begin position="318"/>
        <end position="339"/>
    </location>
</feature>
<dbReference type="PANTHER" id="PTHR24064">
    <property type="entry name" value="SOLUTE CARRIER FAMILY 22 MEMBER"/>
    <property type="match status" value="1"/>
</dbReference>
<evidence type="ECO:0000256" key="2">
    <source>
        <dbReference type="ARBA" id="ARBA00022692"/>
    </source>
</evidence>
<dbReference type="SUPFAM" id="SSF103473">
    <property type="entry name" value="MFS general substrate transporter"/>
    <property type="match status" value="1"/>
</dbReference>
<dbReference type="PROSITE" id="PS50850">
    <property type="entry name" value="MFS"/>
    <property type="match status" value="1"/>
</dbReference>
<accession>A0A9D3YXA1</accession>
<dbReference type="Proteomes" id="UP000828390">
    <property type="component" value="Unassembled WGS sequence"/>
</dbReference>
<reference evidence="7" key="2">
    <citation type="submission" date="2020-11" db="EMBL/GenBank/DDBJ databases">
        <authorList>
            <person name="McCartney M.A."/>
            <person name="Auch B."/>
            <person name="Kono T."/>
            <person name="Mallez S."/>
            <person name="Becker A."/>
            <person name="Gohl D.M."/>
            <person name="Silverstein K.A.T."/>
            <person name="Koren S."/>
            <person name="Bechman K.B."/>
            <person name="Herman A."/>
            <person name="Abrahante J.E."/>
            <person name="Garbe J."/>
        </authorList>
    </citation>
    <scope>NUCLEOTIDE SEQUENCE</scope>
    <source>
        <strain evidence="7">Duluth1</strain>
        <tissue evidence="7">Whole animal</tissue>
    </source>
</reference>
<feature type="transmembrane region" description="Helical" evidence="5">
    <location>
        <begin position="227"/>
        <end position="246"/>
    </location>
</feature>
<feature type="transmembrane region" description="Helical" evidence="5">
    <location>
        <begin position="170"/>
        <end position="190"/>
    </location>
</feature>
<dbReference type="GO" id="GO:0016020">
    <property type="term" value="C:membrane"/>
    <property type="evidence" value="ECO:0007669"/>
    <property type="project" value="UniProtKB-SubCell"/>
</dbReference>
<evidence type="ECO:0000256" key="1">
    <source>
        <dbReference type="ARBA" id="ARBA00004141"/>
    </source>
</evidence>
<dbReference type="Pfam" id="PF00083">
    <property type="entry name" value="Sugar_tr"/>
    <property type="match status" value="1"/>
</dbReference>
<evidence type="ECO:0000259" key="6">
    <source>
        <dbReference type="PROSITE" id="PS50850"/>
    </source>
</evidence>
<evidence type="ECO:0000313" key="7">
    <source>
        <dbReference type="EMBL" id="KAH3709058.1"/>
    </source>
</evidence>
<dbReference type="OrthoDB" id="6262629at2759"/>
<proteinExistence type="predicted"/>
<keyword evidence="4 5" id="KW-0472">Membrane</keyword>
<dbReference type="InterPro" id="IPR036259">
    <property type="entry name" value="MFS_trans_sf"/>
</dbReference>
<evidence type="ECO:0000313" key="8">
    <source>
        <dbReference type="Proteomes" id="UP000828390"/>
    </source>
</evidence>
<evidence type="ECO:0000256" key="3">
    <source>
        <dbReference type="ARBA" id="ARBA00022989"/>
    </source>
</evidence>
<feature type="transmembrane region" description="Helical" evidence="5">
    <location>
        <begin position="378"/>
        <end position="396"/>
    </location>
</feature>
<keyword evidence="2 5" id="KW-0812">Transmembrane</keyword>
<dbReference type="InterPro" id="IPR020846">
    <property type="entry name" value="MFS_dom"/>
</dbReference>
<evidence type="ECO:0000256" key="4">
    <source>
        <dbReference type="ARBA" id="ARBA00023136"/>
    </source>
</evidence>
<sequence>MYGAIEKEIESDDIEQEPITLGNIIKETGDCGAFQIIGTVYNSFALVVLSWSMLTMAYSASVPKFTCVVFQNGTNLTSSDACDVNGTLCDVIKYDANMRTIVSEWGLVCDRQWVSQTITTIQMSGMLVGGIFWGHVSDGIGRKPTFFLNVFILGVANLISYFSLNWQMFASMRFIIGLGCTGWMTAPLMFEYIPNRWRVFIVAVPSWALWGGAMAAFCYWSRDWKDIHIVIAASSGLAMFGWLYFVESFRWLVSIGKVHLAEAAIRKVARVNRRSEPDITKLSVAIEKEQKEAEMTKLLRVYSVLDLFRSRQTRKTTILFALIWLFSSYSYYGIAFGVQELSGDFYLNLFLVSVIDIPGDSLAVLFNTWGGRKWTCTGFYALGGVFALLVGIFKFLNLSISGTSMNVLALGAKLFVSAAWSMNTLWAQESFPTVVRFIGGGFVSSVSRVGSMVAPQIITLSRDIKGLLFLVCGIVCLLSTGMCVLLDETKNRDLPDILQPLNTDKKRENE</sequence>
<dbReference type="Gene3D" id="1.20.1250.20">
    <property type="entry name" value="MFS general substrate transporter like domains"/>
    <property type="match status" value="1"/>
</dbReference>
<keyword evidence="8" id="KW-1185">Reference proteome</keyword>
<feature type="domain" description="Major facilitator superfamily (MFS) profile" evidence="6">
    <location>
        <begin position="45"/>
        <end position="491"/>
    </location>
</feature>
<name>A0A9D3YXA1_DREPO</name>
<protein>
    <recommendedName>
        <fullName evidence="6">Major facilitator superfamily (MFS) profile domain-containing protein</fullName>
    </recommendedName>
</protein>
<feature type="transmembrane region" description="Helical" evidence="5">
    <location>
        <begin position="33"/>
        <end position="54"/>
    </location>
</feature>
<keyword evidence="3 5" id="KW-1133">Transmembrane helix</keyword>
<feature type="transmembrane region" description="Helical" evidence="5">
    <location>
        <begin position="113"/>
        <end position="134"/>
    </location>
</feature>
<feature type="transmembrane region" description="Helical" evidence="5">
    <location>
        <begin position="466"/>
        <end position="486"/>
    </location>
</feature>
<dbReference type="EMBL" id="JAIWYP010000014">
    <property type="protein sequence ID" value="KAH3709058.1"/>
    <property type="molecule type" value="Genomic_DNA"/>
</dbReference>
<dbReference type="AlphaFoldDB" id="A0A9D3YXA1"/>
<reference evidence="7" key="1">
    <citation type="journal article" date="2019" name="bioRxiv">
        <title>The Genome of the Zebra Mussel, Dreissena polymorpha: A Resource for Invasive Species Research.</title>
        <authorList>
            <person name="McCartney M.A."/>
            <person name="Auch B."/>
            <person name="Kono T."/>
            <person name="Mallez S."/>
            <person name="Zhang Y."/>
            <person name="Obille A."/>
            <person name="Becker A."/>
            <person name="Abrahante J.E."/>
            <person name="Garbe J."/>
            <person name="Badalamenti J.P."/>
            <person name="Herman A."/>
            <person name="Mangelson H."/>
            <person name="Liachko I."/>
            <person name="Sullivan S."/>
            <person name="Sone E.D."/>
            <person name="Koren S."/>
            <person name="Silverstein K.A.T."/>
            <person name="Beckman K.B."/>
            <person name="Gohl D.M."/>
        </authorList>
    </citation>
    <scope>NUCLEOTIDE SEQUENCE</scope>
    <source>
        <strain evidence="7">Duluth1</strain>
        <tissue evidence="7">Whole animal</tissue>
    </source>
</reference>
<comment type="caution">
    <text evidence="7">The sequence shown here is derived from an EMBL/GenBank/DDBJ whole genome shotgun (WGS) entry which is preliminary data.</text>
</comment>
<dbReference type="GO" id="GO:0022857">
    <property type="term" value="F:transmembrane transporter activity"/>
    <property type="evidence" value="ECO:0007669"/>
    <property type="project" value="InterPro"/>
</dbReference>
<gene>
    <name evidence="7" type="ORF">DPMN_068518</name>
</gene>